<organism evidence="2 3">
    <name type="scientific">Brachionus plicatilis</name>
    <name type="common">Marine rotifer</name>
    <name type="synonym">Brachionus muelleri</name>
    <dbReference type="NCBI Taxonomy" id="10195"/>
    <lineage>
        <taxon>Eukaryota</taxon>
        <taxon>Metazoa</taxon>
        <taxon>Spiralia</taxon>
        <taxon>Gnathifera</taxon>
        <taxon>Rotifera</taxon>
        <taxon>Eurotatoria</taxon>
        <taxon>Monogononta</taxon>
        <taxon>Pseudotrocha</taxon>
        <taxon>Ploima</taxon>
        <taxon>Brachionidae</taxon>
        <taxon>Brachionus</taxon>
    </lineage>
</organism>
<dbReference type="AlphaFoldDB" id="A0A3M7Q0W1"/>
<accession>A0A3M7Q0W1</accession>
<feature type="compositionally biased region" description="Low complexity" evidence="1">
    <location>
        <begin position="59"/>
        <end position="68"/>
    </location>
</feature>
<evidence type="ECO:0000313" key="2">
    <source>
        <dbReference type="EMBL" id="RNA04568.1"/>
    </source>
</evidence>
<evidence type="ECO:0000256" key="1">
    <source>
        <dbReference type="SAM" id="MobiDB-lite"/>
    </source>
</evidence>
<comment type="caution">
    <text evidence="2">The sequence shown here is derived from an EMBL/GenBank/DDBJ whole genome shotgun (WGS) entry which is preliminary data.</text>
</comment>
<sequence length="80" mass="8833">MNILTLNEILPNEQSKAELDYAMLAKGELIKQLEYENNVERLCWAAAKPGRSERGQNKAATLAARPAAKNLDSGVSRPNH</sequence>
<reference evidence="2 3" key="1">
    <citation type="journal article" date="2018" name="Sci. Rep.">
        <title>Genomic signatures of local adaptation to the degree of environmental predictability in rotifers.</title>
        <authorList>
            <person name="Franch-Gras L."/>
            <person name="Hahn C."/>
            <person name="Garcia-Roger E.M."/>
            <person name="Carmona M.J."/>
            <person name="Serra M."/>
            <person name="Gomez A."/>
        </authorList>
    </citation>
    <scope>NUCLEOTIDE SEQUENCE [LARGE SCALE GENOMIC DNA]</scope>
    <source>
        <strain evidence="2">HYR1</strain>
    </source>
</reference>
<dbReference type="EMBL" id="REGN01008043">
    <property type="protein sequence ID" value="RNA04568.1"/>
    <property type="molecule type" value="Genomic_DNA"/>
</dbReference>
<feature type="region of interest" description="Disordered" evidence="1">
    <location>
        <begin position="50"/>
        <end position="80"/>
    </location>
</feature>
<gene>
    <name evidence="2" type="ORF">BpHYR1_010319</name>
</gene>
<evidence type="ECO:0000313" key="3">
    <source>
        <dbReference type="Proteomes" id="UP000276133"/>
    </source>
</evidence>
<proteinExistence type="predicted"/>
<protein>
    <submittedName>
        <fullName evidence="2">Uncharacterized protein</fullName>
    </submittedName>
</protein>
<dbReference type="Proteomes" id="UP000276133">
    <property type="component" value="Unassembled WGS sequence"/>
</dbReference>
<name>A0A3M7Q0W1_BRAPC</name>
<keyword evidence="3" id="KW-1185">Reference proteome</keyword>